<gene>
    <name evidence="6" type="ORF">ACD_80C00012G0002</name>
</gene>
<comment type="pathway">
    <text evidence="1">Lipid metabolism.</text>
</comment>
<dbReference type="PANTHER" id="PTHR37323">
    <property type="entry name" value="GCN5-RELATED N-ACETYLTRANSFERASE"/>
    <property type="match status" value="1"/>
</dbReference>
<keyword evidence="4" id="KW-0443">Lipid metabolism</keyword>
<dbReference type="SUPFAM" id="SSF55729">
    <property type="entry name" value="Acyl-CoA N-acyltransferases (Nat)"/>
    <property type="match status" value="1"/>
</dbReference>
<evidence type="ECO:0000256" key="5">
    <source>
        <dbReference type="ARBA" id="ARBA00023315"/>
    </source>
</evidence>
<sequence>MKKQMEKIIDPVEVKLLEQELNTDTFLRPVNRGANELYIIHKEDCPHVMQEIGRLREITFRGAGGGTGKSSDIDEYDDYFHQLVLWNPDRKEIVGGYRFACMSKLVDNNTINSPTHEIFQFSDTFIKDYLPRTIELGRSFVQPEYQPIRNPKAGLFSLDNLWDGLGALVVDYPNITHFFGKVTMYPSFNSQARNYILFFLQKYCPDTEHLMLPVYPIQGLDKEIDLLAKFLDYGSYDDDLKHLMDAVAALGTTIPPLVKQYMNLSPTLKTFGTSISPSFGDVEETGMLITIADIHSRKKDQHVETYRKYKLHKK</sequence>
<comment type="caution">
    <text evidence="6">The sequence shown here is derived from an EMBL/GenBank/DDBJ whole genome shotgun (WGS) entry which is preliminary data.</text>
</comment>
<proteinExistence type="predicted"/>
<dbReference type="AlphaFoldDB" id="K1XK48"/>
<dbReference type="InterPro" id="IPR016181">
    <property type="entry name" value="Acyl_CoA_acyltransferase"/>
</dbReference>
<evidence type="ECO:0000256" key="2">
    <source>
        <dbReference type="ARBA" id="ARBA00022516"/>
    </source>
</evidence>
<evidence type="ECO:0000256" key="3">
    <source>
        <dbReference type="ARBA" id="ARBA00022679"/>
    </source>
</evidence>
<keyword evidence="2" id="KW-0444">Lipid biosynthesis</keyword>
<accession>K1XK48</accession>
<keyword evidence="3" id="KW-0808">Transferase</keyword>
<keyword evidence="5" id="KW-0012">Acyltransferase</keyword>
<dbReference type="InterPro" id="IPR052351">
    <property type="entry name" value="Ornithine_N-alpha-AT"/>
</dbReference>
<evidence type="ECO:0000256" key="4">
    <source>
        <dbReference type="ARBA" id="ARBA00023098"/>
    </source>
</evidence>
<protein>
    <recommendedName>
        <fullName evidence="7">Hemolysin A</fullName>
    </recommendedName>
</protein>
<organism evidence="6">
    <name type="scientific">uncultured bacterium</name>
    <name type="common">gcode 4</name>
    <dbReference type="NCBI Taxonomy" id="1234023"/>
    <lineage>
        <taxon>Bacteria</taxon>
        <taxon>environmental samples</taxon>
    </lineage>
</organism>
<dbReference type="Gene3D" id="3.40.630.30">
    <property type="match status" value="1"/>
</dbReference>
<dbReference type="Pfam" id="PF13444">
    <property type="entry name" value="Acetyltransf_5"/>
    <property type="match status" value="1"/>
</dbReference>
<name>K1XK48_9BACT</name>
<evidence type="ECO:0000256" key="1">
    <source>
        <dbReference type="ARBA" id="ARBA00005189"/>
    </source>
</evidence>
<dbReference type="EMBL" id="AMFJ01036019">
    <property type="protein sequence ID" value="EKD25586.1"/>
    <property type="molecule type" value="Genomic_DNA"/>
</dbReference>
<evidence type="ECO:0008006" key="7">
    <source>
        <dbReference type="Google" id="ProtNLM"/>
    </source>
</evidence>
<dbReference type="GO" id="GO:0016746">
    <property type="term" value="F:acyltransferase activity"/>
    <property type="evidence" value="ECO:0007669"/>
    <property type="project" value="UniProtKB-KW"/>
</dbReference>
<reference evidence="6" key="1">
    <citation type="journal article" date="2012" name="Science">
        <title>Fermentation, hydrogen, and sulfur metabolism in multiple uncultivated bacterial phyla.</title>
        <authorList>
            <person name="Wrighton K.C."/>
            <person name="Thomas B.C."/>
            <person name="Sharon I."/>
            <person name="Miller C.S."/>
            <person name="Castelle C.J."/>
            <person name="VerBerkmoes N.C."/>
            <person name="Wilkins M.J."/>
            <person name="Hettich R.L."/>
            <person name="Lipton M.S."/>
            <person name="Williams K.H."/>
            <person name="Long P.E."/>
            <person name="Banfield J.F."/>
        </authorList>
    </citation>
    <scope>NUCLEOTIDE SEQUENCE [LARGE SCALE GENOMIC DNA]</scope>
</reference>
<evidence type="ECO:0000313" key="6">
    <source>
        <dbReference type="EMBL" id="EKD25586.1"/>
    </source>
</evidence>
<dbReference type="GO" id="GO:0006629">
    <property type="term" value="P:lipid metabolic process"/>
    <property type="evidence" value="ECO:0007669"/>
    <property type="project" value="UniProtKB-KW"/>
</dbReference>
<dbReference type="PANTHER" id="PTHR37323:SF1">
    <property type="entry name" value="L-ORNITHINE N(ALPHA)-ACYLTRANSFERASE"/>
    <property type="match status" value="1"/>
</dbReference>